<comment type="catalytic activity">
    <reaction evidence="10">
        <text>L-threonyl-[protein] + ATP = O-phospho-L-threonyl-[protein] + ADP + H(+)</text>
        <dbReference type="Rhea" id="RHEA:46608"/>
        <dbReference type="Rhea" id="RHEA-COMP:11060"/>
        <dbReference type="Rhea" id="RHEA-COMP:11605"/>
        <dbReference type="ChEBI" id="CHEBI:15378"/>
        <dbReference type="ChEBI" id="CHEBI:30013"/>
        <dbReference type="ChEBI" id="CHEBI:30616"/>
        <dbReference type="ChEBI" id="CHEBI:61977"/>
        <dbReference type="ChEBI" id="CHEBI:456216"/>
        <dbReference type="EC" id="2.7.11.1"/>
    </reaction>
</comment>
<dbReference type="InterPro" id="IPR018934">
    <property type="entry name" value="RIO_dom"/>
</dbReference>
<dbReference type="OrthoDB" id="9795258at2"/>
<dbReference type="Gene3D" id="3.30.200.20">
    <property type="entry name" value="Phosphorylase Kinase, domain 1"/>
    <property type="match status" value="1"/>
</dbReference>
<keyword evidence="4" id="KW-0808">Transferase</keyword>
<dbReference type="EMBL" id="CP041186">
    <property type="protein sequence ID" value="QDG49326.1"/>
    <property type="molecule type" value="Genomic_DNA"/>
</dbReference>
<evidence type="ECO:0000256" key="5">
    <source>
        <dbReference type="ARBA" id="ARBA00022723"/>
    </source>
</evidence>
<reference evidence="14 15" key="1">
    <citation type="submission" date="2019-06" db="EMBL/GenBank/DDBJ databases">
        <title>Persicimonas caeni gen. nov., sp. nov., a predatory bacterium isolated from solar saltern.</title>
        <authorList>
            <person name="Wang S."/>
        </authorList>
    </citation>
    <scope>NUCLEOTIDE SEQUENCE [LARGE SCALE GENOMIC DNA]</scope>
    <source>
        <strain evidence="14 15">YN101</strain>
    </source>
</reference>
<dbReference type="SMART" id="SM00090">
    <property type="entry name" value="RIO"/>
    <property type="match status" value="1"/>
</dbReference>
<evidence type="ECO:0000256" key="7">
    <source>
        <dbReference type="ARBA" id="ARBA00022777"/>
    </source>
</evidence>
<proteinExistence type="inferred from homology"/>
<evidence type="ECO:0000256" key="8">
    <source>
        <dbReference type="ARBA" id="ARBA00022840"/>
    </source>
</evidence>
<organism evidence="14 15">
    <name type="scientific">Persicimonas caeni</name>
    <dbReference type="NCBI Taxonomy" id="2292766"/>
    <lineage>
        <taxon>Bacteria</taxon>
        <taxon>Deltaproteobacteria</taxon>
        <taxon>Bradymonadales</taxon>
        <taxon>Bradymonadaceae</taxon>
        <taxon>Persicimonas</taxon>
    </lineage>
</organism>
<comment type="similarity">
    <text evidence="1">Belongs to the protein kinase superfamily. RIO-type Ser/Thr kinase family.</text>
</comment>
<dbReference type="Pfam" id="PF01163">
    <property type="entry name" value="RIO1"/>
    <property type="match status" value="1"/>
</dbReference>
<sequence length="281" mass="31774">MRMPPRLVPLIEYGVIESVVRPLLSGKEAQVYLVESGGELRAAKVYKDMQKRSFRNRSEYTESRKVRNSRDRRAMGKRSRYGREQEEAAWNSAEADMIKKLYAAGVRVPKPHTFVDGVLVMECVEGPDGGVAPRIADCALDKERGVALCDQILREVVKMLCADVVHADLSVFNVLLEEDGPVIIDFPQSIAAARNNHARKILLRDVANITDALRFGRPPHELRYGYEMWDLYERGELKPDSELTGKFDVPQHDVDPDILLLEMQQVEEDEALAAIDEDLVV</sequence>
<gene>
    <name evidence="14" type="ORF">FIV42_00815</name>
</gene>
<keyword evidence="3" id="KW-0723">Serine/threonine-protein kinase</keyword>
<evidence type="ECO:0000256" key="9">
    <source>
        <dbReference type="ARBA" id="ARBA00022842"/>
    </source>
</evidence>
<keyword evidence="5" id="KW-0479">Metal-binding</keyword>
<dbReference type="PANTHER" id="PTHR45723">
    <property type="entry name" value="SERINE/THREONINE-PROTEIN KINASE RIO1"/>
    <property type="match status" value="1"/>
</dbReference>
<dbReference type="GO" id="GO:0005524">
    <property type="term" value="F:ATP binding"/>
    <property type="evidence" value="ECO:0007669"/>
    <property type="project" value="UniProtKB-KW"/>
</dbReference>
<dbReference type="GO" id="GO:0004674">
    <property type="term" value="F:protein serine/threonine kinase activity"/>
    <property type="evidence" value="ECO:0007669"/>
    <property type="project" value="UniProtKB-KW"/>
</dbReference>
<dbReference type="RefSeq" id="WP_141195825.1">
    <property type="nucleotide sequence ID" value="NZ_CP041186.1"/>
</dbReference>
<dbReference type="InterPro" id="IPR000687">
    <property type="entry name" value="RIO_kinase"/>
</dbReference>
<evidence type="ECO:0000256" key="10">
    <source>
        <dbReference type="ARBA" id="ARBA00047899"/>
    </source>
</evidence>
<dbReference type="Proteomes" id="UP000315995">
    <property type="component" value="Chromosome"/>
</dbReference>
<evidence type="ECO:0000256" key="11">
    <source>
        <dbReference type="ARBA" id="ARBA00048679"/>
    </source>
</evidence>
<evidence type="ECO:0000256" key="3">
    <source>
        <dbReference type="ARBA" id="ARBA00022527"/>
    </source>
</evidence>
<evidence type="ECO:0000256" key="2">
    <source>
        <dbReference type="ARBA" id="ARBA00012513"/>
    </source>
</evidence>
<keyword evidence="6" id="KW-0547">Nucleotide-binding</keyword>
<keyword evidence="9" id="KW-0460">Magnesium</keyword>
<name>A0A4Y6PLY7_PERCE</name>
<dbReference type="AlphaFoldDB" id="A0A4Y6PLY7"/>
<feature type="compositionally biased region" description="Basic and acidic residues" evidence="12">
    <location>
        <begin position="57"/>
        <end position="74"/>
    </location>
</feature>
<dbReference type="InterPro" id="IPR011009">
    <property type="entry name" value="Kinase-like_dom_sf"/>
</dbReference>
<dbReference type="InterPro" id="IPR051272">
    <property type="entry name" value="RIO-type_Ser/Thr_kinase"/>
</dbReference>
<accession>A0A5B8XZE4</accession>
<dbReference type="GO" id="GO:0046872">
    <property type="term" value="F:metal ion binding"/>
    <property type="evidence" value="ECO:0007669"/>
    <property type="project" value="UniProtKB-KW"/>
</dbReference>
<evidence type="ECO:0000256" key="6">
    <source>
        <dbReference type="ARBA" id="ARBA00022741"/>
    </source>
</evidence>
<evidence type="ECO:0000259" key="13">
    <source>
        <dbReference type="SMART" id="SM00090"/>
    </source>
</evidence>
<evidence type="ECO:0000313" key="14">
    <source>
        <dbReference type="EMBL" id="QDG49326.1"/>
    </source>
</evidence>
<dbReference type="Gene3D" id="1.10.510.10">
    <property type="entry name" value="Transferase(Phosphotransferase) domain 1"/>
    <property type="match status" value="1"/>
</dbReference>
<keyword evidence="7 14" id="KW-0418">Kinase</keyword>
<evidence type="ECO:0000313" key="15">
    <source>
        <dbReference type="Proteomes" id="UP000315995"/>
    </source>
</evidence>
<evidence type="ECO:0000256" key="12">
    <source>
        <dbReference type="SAM" id="MobiDB-lite"/>
    </source>
</evidence>
<keyword evidence="15" id="KW-1185">Reference proteome</keyword>
<keyword evidence="8" id="KW-0067">ATP-binding</keyword>
<comment type="catalytic activity">
    <reaction evidence="11">
        <text>L-seryl-[protein] + ATP = O-phospho-L-seryl-[protein] + ADP + H(+)</text>
        <dbReference type="Rhea" id="RHEA:17989"/>
        <dbReference type="Rhea" id="RHEA-COMP:9863"/>
        <dbReference type="Rhea" id="RHEA-COMP:11604"/>
        <dbReference type="ChEBI" id="CHEBI:15378"/>
        <dbReference type="ChEBI" id="CHEBI:29999"/>
        <dbReference type="ChEBI" id="CHEBI:30616"/>
        <dbReference type="ChEBI" id="CHEBI:83421"/>
        <dbReference type="ChEBI" id="CHEBI:456216"/>
        <dbReference type="EC" id="2.7.11.1"/>
    </reaction>
</comment>
<feature type="region of interest" description="Disordered" evidence="12">
    <location>
        <begin position="57"/>
        <end position="80"/>
    </location>
</feature>
<accession>A0A4Y6PLY7</accession>
<dbReference type="SUPFAM" id="SSF56112">
    <property type="entry name" value="Protein kinase-like (PK-like)"/>
    <property type="match status" value="1"/>
</dbReference>
<evidence type="ECO:0000256" key="4">
    <source>
        <dbReference type="ARBA" id="ARBA00022679"/>
    </source>
</evidence>
<dbReference type="EC" id="2.7.11.1" evidence="2"/>
<evidence type="ECO:0000256" key="1">
    <source>
        <dbReference type="ARBA" id="ARBA00009196"/>
    </source>
</evidence>
<protein>
    <recommendedName>
        <fullName evidence="2">non-specific serine/threonine protein kinase</fullName>
        <ecNumber evidence="2">2.7.11.1</ecNumber>
    </recommendedName>
</protein>
<feature type="domain" description="RIO kinase" evidence="13">
    <location>
        <begin position="7"/>
        <end position="233"/>
    </location>
</feature>